<dbReference type="EMBL" id="JARYMX010000004">
    <property type="protein sequence ID" value="KAJ9554667.1"/>
    <property type="molecule type" value="Genomic_DNA"/>
</dbReference>
<evidence type="ECO:0000259" key="3">
    <source>
        <dbReference type="PROSITE" id="PS50104"/>
    </source>
</evidence>
<keyword evidence="5" id="KW-1185">Reference proteome</keyword>
<dbReference type="InterPro" id="IPR035897">
    <property type="entry name" value="Toll_tir_struct_dom_sf"/>
</dbReference>
<dbReference type="Gene3D" id="3.40.50.10140">
    <property type="entry name" value="Toll/interleukin-1 receptor homology (TIR) domain"/>
    <property type="match status" value="1"/>
</dbReference>
<reference evidence="4" key="1">
    <citation type="submission" date="2023-03" db="EMBL/GenBank/DDBJ databases">
        <title>Chromosome-scale reference genome and RAD-based genetic map of yellow starthistle (Centaurea solstitialis) reveal putative structural variation and QTLs associated with invader traits.</title>
        <authorList>
            <person name="Reatini B."/>
            <person name="Cang F.A."/>
            <person name="Jiang Q."/>
            <person name="Mckibben M.T.W."/>
            <person name="Barker M.S."/>
            <person name="Rieseberg L.H."/>
            <person name="Dlugosch K.M."/>
        </authorList>
    </citation>
    <scope>NUCLEOTIDE SEQUENCE</scope>
    <source>
        <strain evidence="4">CAN-66</strain>
        <tissue evidence="4">Leaf</tissue>
    </source>
</reference>
<sequence length="123" mass="13005">MPSSSSSSVDSTPSSSPLSFSSSSSSQSLKHDVFLSFRGTDVRNTFVAHLYSALVQQGIDTYKDDKTLARGETIGPSLLNAIEASQMAVVVFSENYADFSWCLQELAHIRPPAAVVGFPAGGG</sequence>
<dbReference type="Pfam" id="PF01582">
    <property type="entry name" value="TIR"/>
    <property type="match status" value="1"/>
</dbReference>
<dbReference type="AlphaFoldDB" id="A0AA38TNF2"/>
<comment type="caution">
    <text evidence="4">The sequence shown here is derived from an EMBL/GenBank/DDBJ whole genome shotgun (WGS) entry which is preliminary data.</text>
</comment>
<dbReference type="PANTHER" id="PTHR32009:SF109">
    <property type="entry name" value="TOLL-INTERLEUKIN-RESISTANCE (TIR) DOMAIN FAMILY PROTEIN"/>
    <property type="match status" value="1"/>
</dbReference>
<dbReference type="PROSITE" id="PS50104">
    <property type="entry name" value="TIR"/>
    <property type="match status" value="1"/>
</dbReference>
<evidence type="ECO:0000256" key="1">
    <source>
        <dbReference type="ARBA" id="ARBA00023027"/>
    </source>
</evidence>
<feature type="compositionally biased region" description="Low complexity" evidence="2">
    <location>
        <begin position="1"/>
        <end position="28"/>
    </location>
</feature>
<dbReference type="Proteomes" id="UP001172457">
    <property type="component" value="Chromosome 4"/>
</dbReference>
<evidence type="ECO:0000256" key="2">
    <source>
        <dbReference type="SAM" id="MobiDB-lite"/>
    </source>
</evidence>
<name>A0AA38TNF2_9ASTR</name>
<evidence type="ECO:0000313" key="4">
    <source>
        <dbReference type="EMBL" id="KAJ9554667.1"/>
    </source>
</evidence>
<evidence type="ECO:0000313" key="5">
    <source>
        <dbReference type="Proteomes" id="UP001172457"/>
    </source>
</evidence>
<dbReference type="PANTHER" id="PTHR32009">
    <property type="entry name" value="TMV RESISTANCE PROTEIN N-LIKE"/>
    <property type="match status" value="1"/>
</dbReference>
<feature type="domain" description="TIR" evidence="3">
    <location>
        <begin position="29"/>
        <end position="123"/>
    </location>
</feature>
<accession>A0AA38TNF2</accession>
<dbReference type="InterPro" id="IPR000157">
    <property type="entry name" value="TIR_dom"/>
</dbReference>
<dbReference type="SUPFAM" id="SSF52200">
    <property type="entry name" value="Toll/Interleukin receptor TIR domain"/>
    <property type="match status" value="1"/>
</dbReference>
<proteinExistence type="predicted"/>
<dbReference type="SMART" id="SM00255">
    <property type="entry name" value="TIR"/>
    <property type="match status" value="1"/>
</dbReference>
<feature type="region of interest" description="Disordered" evidence="2">
    <location>
        <begin position="1"/>
        <end position="29"/>
    </location>
</feature>
<organism evidence="4 5">
    <name type="scientific">Centaurea solstitialis</name>
    <name type="common">yellow star-thistle</name>
    <dbReference type="NCBI Taxonomy" id="347529"/>
    <lineage>
        <taxon>Eukaryota</taxon>
        <taxon>Viridiplantae</taxon>
        <taxon>Streptophyta</taxon>
        <taxon>Embryophyta</taxon>
        <taxon>Tracheophyta</taxon>
        <taxon>Spermatophyta</taxon>
        <taxon>Magnoliopsida</taxon>
        <taxon>eudicotyledons</taxon>
        <taxon>Gunneridae</taxon>
        <taxon>Pentapetalae</taxon>
        <taxon>asterids</taxon>
        <taxon>campanulids</taxon>
        <taxon>Asterales</taxon>
        <taxon>Asteraceae</taxon>
        <taxon>Carduoideae</taxon>
        <taxon>Cardueae</taxon>
        <taxon>Centaureinae</taxon>
        <taxon>Centaurea</taxon>
    </lineage>
</organism>
<dbReference type="GO" id="GO:0007165">
    <property type="term" value="P:signal transduction"/>
    <property type="evidence" value="ECO:0007669"/>
    <property type="project" value="InterPro"/>
</dbReference>
<gene>
    <name evidence="4" type="ORF">OSB04_018712</name>
</gene>
<protein>
    <recommendedName>
        <fullName evidence="3">TIR domain-containing protein</fullName>
    </recommendedName>
</protein>
<keyword evidence="1" id="KW-0520">NAD</keyword>